<accession>A0ABP0WC16</accession>
<sequence>MNYAISSHPTWVKIKVTTTTAADSADSEFDLLQQQQQQQQQKQQKKKVGSLQRFYSHWLSRMAFMRRAAPLLKVVVIADRKISNVRKWAGCSFCCNNNALQLLDFFSSTARGVYLLLFTLALRNLNVV</sequence>
<dbReference type="Proteomes" id="UP001497444">
    <property type="component" value="Chromosome 15"/>
</dbReference>
<name>A0ABP0WC16_9BRYO</name>
<proteinExistence type="predicted"/>
<reference evidence="1" key="1">
    <citation type="submission" date="2024-02" db="EMBL/GenBank/DDBJ databases">
        <authorList>
            <consortium name="ELIXIR-Norway"/>
            <consortium name="Elixir Norway"/>
        </authorList>
    </citation>
    <scope>NUCLEOTIDE SEQUENCE</scope>
</reference>
<protein>
    <submittedName>
        <fullName evidence="1">Uncharacterized protein</fullName>
    </submittedName>
</protein>
<evidence type="ECO:0000313" key="1">
    <source>
        <dbReference type="EMBL" id="CAK9263050.1"/>
    </source>
</evidence>
<evidence type="ECO:0000313" key="2">
    <source>
        <dbReference type="Proteomes" id="UP001497444"/>
    </source>
</evidence>
<keyword evidence="2" id="KW-1185">Reference proteome</keyword>
<dbReference type="EMBL" id="OZ020110">
    <property type="protein sequence ID" value="CAK9263050.1"/>
    <property type="molecule type" value="Genomic_DNA"/>
</dbReference>
<organism evidence="1 2">
    <name type="scientific">Sphagnum jensenii</name>
    <dbReference type="NCBI Taxonomy" id="128206"/>
    <lineage>
        <taxon>Eukaryota</taxon>
        <taxon>Viridiplantae</taxon>
        <taxon>Streptophyta</taxon>
        <taxon>Embryophyta</taxon>
        <taxon>Bryophyta</taxon>
        <taxon>Sphagnophytina</taxon>
        <taxon>Sphagnopsida</taxon>
        <taxon>Sphagnales</taxon>
        <taxon>Sphagnaceae</taxon>
        <taxon>Sphagnum</taxon>
    </lineage>
</organism>
<gene>
    <name evidence="1" type="ORF">CSSPJE1EN1_LOCUS8528</name>
</gene>